<name>A0ABM8QUX0_9BACT</name>
<keyword evidence="2" id="KW-1185">Reference proteome</keyword>
<dbReference type="InterPro" id="IPR036746">
    <property type="entry name" value="TT1725-like_sf"/>
</dbReference>
<proteinExistence type="predicted"/>
<organism evidence="1 2">
    <name type="scientific">Nitrospira defluvii</name>
    <dbReference type="NCBI Taxonomy" id="330214"/>
    <lineage>
        <taxon>Bacteria</taxon>
        <taxon>Pseudomonadati</taxon>
        <taxon>Nitrospirota</taxon>
        <taxon>Nitrospiria</taxon>
        <taxon>Nitrospirales</taxon>
        <taxon>Nitrospiraceae</taxon>
        <taxon>Nitrospira</taxon>
    </lineage>
</organism>
<reference evidence="1 2" key="1">
    <citation type="submission" date="2021-02" db="EMBL/GenBank/DDBJ databases">
        <authorList>
            <person name="Han P."/>
        </authorList>
    </citation>
    <scope>NUCLEOTIDE SEQUENCE [LARGE SCALE GENOMIC DNA]</scope>
    <source>
        <strain evidence="1">Candidatus Nitrospira sp. ZN2</strain>
    </source>
</reference>
<dbReference type="RefSeq" id="WP_213041222.1">
    <property type="nucleotide sequence ID" value="NZ_CAJNBJ010000001.1"/>
</dbReference>
<dbReference type="Proteomes" id="UP000675880">
    <property type="component" value="Unassembled WGS sequence"/>
</dbReference>
<dbReference type="InterPro" id="IPR007546">
    <property type="entry name" value="DUF503"/>
</dbReference>
<evidence type="ECO:0000313" key="2">
    <source>
        <dbReference type="Proteomes" id="UP000675880"/>
    </source>
</evidence>
<accession>A0ABM8QUX0</accession>
<protein>
    <submittedName>
        <fullName evidence="1">YlxP-like protein</fullName>
    </submittedName>
</protein>
<sequence length="93" mass="10374">MIVGLCTVELFIPDGHSLKEKRQVLQSLKARLRDKFNVSVAEVGDQELWQKAILGLACVANESTHVNQVLDQAVNLIQAVPTIQLLRSRIELL</sequence>
<comment type="caution">
    <text evidence="1">The sequence shown here is derived from an EMBL/GenBank/DDBJ whole genome shotgun (WGS) entry which is preliminary data.</text>
</comment>
<dbReference type="PANTHER" id="PTHR36441">
    <property type="entry name" value="HYPOTHETICAL CYTOSOLIC PROTEIN"/>
    <property type="match status" value="1"/>
</dbReference>
<dbReference type="PANTHER" id="PTHR36441:SF1">
    <property type="entry name" value="DUF503 DOMAIN-CONTAINING PROTEIN"/>
    <property type="match status" value="1"/>
</dbReference>
<gene>
    <name evidence="1" type="ORF">NSPZN2_11486</name>
</gene>
<dbReference type="EMBL" id="CAJNBJ010000001">
    <property type="protein sequence ID" value="CAE6716730.1"/>
    <property type="molecule type" value="Genomic_DNA"/>
</dbReference>
<dbReference type="Gene3D" id="3.30.70.1120">
    <property type="entry name" value="TT1725-like"/>
    <property type="match status" value="1"/>
</dbReference>
<dbReference type="Pfam" id="PF04456">
    <property type="entry name" value="DUF503"/>
    <property type="match status" value="1"/>
</dbReference>
<evidence type="ECO:0000313" key="1">
    <source>
        <dbReference type="EMBL" id="CAE6716730.1"/>
    </source>
</evidence>
<dbReference type="SUPFAM" id="SSF103007">
    <property type="entry name" value="Hypothetical protein TT1725"/>
    <property type="match status" value="1"/>
</dbReference>